<accession>A0ABT7ZW34</accession>
<protein>
    <submittedName>
        <fullName evidence="3">DUF5103 domain-containing protein</fullName>
    </submittedName>
</protein>
<dbReference type="Pfam" id="PF17116">
    <property type="entry name" value="T9SS_plug_1st"/>
    <property type="match status" value="1"/>
</dbReference>
<dbReference type="RefSeq" id="WP_290206586.1">
    <property type="nucleotide sequence ID" value="NZ_JASDDK010000002.1"/>
</dbReference>
<dbReference type="InterPro" id="IPR013783">
    <property type="entry name" value="Ig-like_fold"/>
</dbReference>
<dbReference type="InterPro" id="IPR031345">
    <property type="entry name" value="T9SS_Plug_N"/>
</dbReference>
<name>A0ABT7ZW34_9FLAO</name>
<dbReference type="Proteomes" id="UP001231197">
    <property type="component" value="Unassembled WGS sequence"/>
</dbReference>
<dbReference type="Gene3D" id="2.60.40.10">
    <property type="entry name" value="Immunoglobulins"/>
    <property type="match status" value="1"/>
</dbReference>
<keyword evidence="4" id="KW-1185">Reference proteome</keyword>
<evidence type="ECO:0000256" key="1">
    <source>
        <dbReference type="SAM" id="SignalP"/>
    </source>
</evidence>
<dbReference type="EMBL" id="JASDDK010000002">
    <property type="protein sequence ID" value="MDN3492938.1"/>
    <property type="molecule type" value="Genomic_DNA"/>
</dbReference>
<evidence type="ECO:0000259" key="2">
    <source>
        <dbReference type="Pfam" id="PF17116"/>
    </source>
</evidence>
<feature type="domain" description="Type 9 secretion system plug protein N-terminal" evidence="2">
    <location>
        <begin position="32"/>
        <end position="154"/>
    </location>
</feature>
<feature type="chain" id="PRO_5046351873" evidence="1">
    <location>
        <begin position="21"/>
        <end position="418"/>
    </location>
</feature>
<reference evidence="3 4" key="1">
    <citation type="journal article" date="2023" name="Int. J. Syst. Evol. Microbiol.">
        <title>Winogradskyella bathintestinalis sp. nov., isolated from the intestine of the deep-sea loosejaw dragonfish, Malacosteus niger.</title>
        <authorList>
            <person name="Uniacke-Lowe S."/>
            <person name="Johnson C.N."/>
            <person name="Stanton C."/>
            <person name="Hill C."/>
            <person name="Ross P."/>
        </authorList>
    </citation>
    <scope>NUCLEOTIDE SEQUENCE [LARGE SCALE GENOMIC DNA]</scope>
    <source>
        <strain evidence="3 4">APC 3343</strain>
    </source>
</reference>
<organism evidence="3 4">
    <name type="scientific">Winogradskyella bathintestinalis</name>
    <dbReference type="NCBI Taxonomy" id="3035208"/>
    <lineage>
        <taxon>Bacteria</taxon>
        <taxon>Pseudomonadati</taxon>
        <taxon>Bacteroidota</taxon>
        <taxon>Flavobacteriia</taxon>
        <taxon>Flavobacteriales</taxon>
        <taxon>Flavobacteriaceae</taxon>
        <taxon>Winogradskyella</taxon>
    </lineage>
</organism>
<proteinExistence type="predicted"/>
<gene>
    <name evidence="3" type="ORF">QMA06_09410</name>
</gene>
<keyword evidence="1" id="KW-0732">Signal</keyword>
<sequence>MKQRILSLIFLLTYPTIVLSQVAEELNPPNFIKTITFKSNTTQGQLPILKLGESLKLEFDALTGNEEDFYYIIEHFNFDWTPSTLVKSEYLKGLDNQRILTYENSFNTYQIYSHYTLNIPNTQTRALLKSGNYMISIYDDYDEMMFSRKFMIYEDLTNVGVKVKRSRDVKFIAEKQSVDLVITTDNNMNLNNPLETIKTVIIQNNNLNTAISDLKPQYTLGNELIYRYDTESAFWAGNEYTFFENKDVRAANIGIQFIELKELYNNYLYTNISRKNRPYTYNPDINGNFLITVLDRDNPDVEADYVMVHFSLLHNELKDKDIYVYGNFNAFMIEPITKMEYNPEAKRYETIMKLKQGFYNYKYVAVDKVTGVIDEGAISGNFWETENNYKVLVYYKDLGARYDRLIGFGEATSVNISN</sequence>
<feature type="signal peptide" evidence="1">
    <location>
        <begin position="1"/>
        <end position="20"/>
    </location>
</feature>
<evidence type="ECO:0000313" key="4">
    <source>
        <dbReference type="Proteomes" id="UP001231197"/>
    </source>
</evidence>
<evidence type="ECO:0000313" key="3">
    <source>
        <dbReference type="EMBL" id="MDN3492938.1"/>
    </source>
</evidence>
<comment type="caution">
    <text evidence="3">The sequence shown here is derived from an EMBL/GenBank/DDBJ whole genome shotgun (WGS) entry which is preliminary data.</text>
</comment>